<accession>A0A2C9JFM3</accession>
<dbReference type="VEuPathDB" id="VectorBase:BGLAX_033951"/>
<proteinExistence type="predicted"/>
<keyword evidence="2 4" id="KW-0863">Zinc-finger</keyword>
<organism evidence="6 7">
    <name type="scientific">Biomphalaria glabrata</name>
    <name type="common">Bloodfluke planorb</name>
    <name type="synonym">Freshwater snail</name>
    <dbReference type="NCBI Taxonomy" id="6526"/>
    <lineage>
        <taxon>Eukaryota</taxon>
        <taxon>Metazoa</taxon>
        <taxon>Spiralia</taxon>
        <taxon>Lophotrochozoa</taxon>
        <taxon>Mollusca</taxon>
        <taxon>Gastropoda</taxon>
        <taxon>Heterobranchia</taxon>
        <taxon>Euthyneura</taxon>
        <taxon>Panpulmonata</taxon>
        <taxon>Hygrophila</taxon>
        <taxon>Lymnaeoidea</taxon>
        <taxon>Planorbidae</taxon>
        <taxon>Biomphalaria</taxon>
    </lineage>
</organism>
<dbReference type="KEGG" id="bgt:106060244"/>
<reference evidence="6" key="1">
    <citation type="submission" date="2020-05" db="UniProtKB">
        <authorList>
            <consortium name="EnsemblMetazoa"/>
        </authorList>
    </citation>
    <scope>IDENTIFICATION</scope>
    <source>
        <strain evidence="6">BB02</strain>
    </source>
</reference>
<gene>
    <name evidence="6" type="primary">106060244</name>
</gene>
<evidence type="ECO:0000256" key="1">
    <source>
        <dbReference type="ARBA" id="ARBA00022723"/>
    </source>
</evidence>
<evidence type="ECO:0000313" key="7">
    <source>
        <dbReference type="Proteomes" id="UP000076420"/>
    </source>
</evidence>
<dbReference type="Gene3D" id="3.30.40.10">
    <property type="entry name" value="Zinc/RING finger domain, C3HC4 (zinc finger)"/>
    <property type="match status" value="1"/>
</dbReference>
<protein>
    <recommendedName>
        <fullName evidence="5">RING-type domain-containing protein</fullName>
    </recommendedName>
</protein>
<dbReference type="InterPro" id="IPR013083">
    <property type="entry name" value="Znf_RING/FYVE/PHD"/>
</dbReference>
<dbReference type="Proteomes" id="UP000076420">
    <property type="component" value="Unassembled WGS sequence"/>
</dbReference>
<dbReference type="SMART" id="SM00184">
    <property type="entry name" value="RING"/>
    <property type="match status" value="1"/>
</dbReference>
<dbReference type="GO" id="GO:0008270">
    <property type="term" value="F:zinc ion binding"/>
    <property type="evidence" value="ECO:0007669"/>
    <property type="project" value="UniProtKB-KW"/>
</dbReference>
<evidence type="ECO:0000259" key="5">
    <source>
        <dbReference type="PROSITE" id="PS50089"/>
    </source>
</evidence>
<dbReference type="EnsemblMetazoa" id="BGLB001834-RB">
    <property type="protein sequence ID" value="BGLB001834-PB"/>
    <property type="gene ID" value="BGLB001834"/>
</dbReference>
<evidence type="ECO:0000256" key="3">
    <source>
        <dbReference type="ARBA" id="ARBA00022833"/>
    </source>
</evidence>
<dbReference type="PROSITE" id="PS00518">
    <property type="entry name" value="ZF_RING_1"/>
    <property type="match status" value="1"/>
</dbReference>
<dbReference type="OrthoDB" id="6040387at2759"/>
<dbReference type="VEuPathDB" id="VectorBase:BGLB001834"/>
<keyword evidence="1" id="KW-0479">Metal-binding</keyword>
<evidence type="ECO:0000256" key="2">
    <source>
        <dbReference type="ARBA" id="ARBA00022771"/>
    </source>
</evidence>
<dbReference type="RefSeq" id="XP_013073536.2">
    <property type="nucleotide sequence ID" value="XM_013218082.2"/>
</dbReference>
<evidence type="ECO:0000256" key="4">
    <source>
        <dbReference type="PROSITE-ProRule" id="PRU00175"/>
    </source>
</evidence>
<feature type="domain" description="RING-type" evidence="5">
    <location>
        <begin position="25"/>
        <end position="65"/>
    </location>
</feature>
<keyword evidence="3" id="KW-0862">Zinc</keyword>
<sequence length="157" mass="18345">MGKTKCEVLHADVEKQEFYEQRFNCVVCLEPKLEMVYGNCQHKLCTDCLYVNKILRSNMHKCPICGRINSFPLILPDIPDDNIENQKCLGITQCCHRDRGCTVTLWKWELDDHLKTCQGQSEDIVCAKRKKKSPVKLRVRRKLLSDPVRRSPRLLKK</sequence>
<dbReference type="SUPFAM" id="SSF57850">
    <property type="entry name" value="RING/U-box"/>
    <property type="match status" value="1"/>
</dbReference>
<dbReference type="CDD" id="cd16449">
    <property type="entry name" value="RING-HC"/>
    <property type="match status" value="1"/>
</dbReference>
<dbReference type="AlphaFoldDB" id="A0A2C9JFM3"/>
<dbReference type="InterPro" id="IPR001841">
    <property type="entry name" value="Znf_RING"/>
</dbReference>
<dbReference type="InterPro" id="IPR017907">
    <property type="entry name" value="Znf_RING_CS"/>
</dbReference>
<dbReference type="STRING" id="6526.A0A2C9JFM3"/>
<dbReference type="PROSITE" id="PS50089">
    <property type="entry name" value="ZF_RING_2"/>
    <property type="match status" value="1"/>
</dbReference>
<name>A0A2C9JFM3_BIOGL</name>
<evidence type="ECO:0000313" key="6">
    <source>
        <dbReference type="EnsemblMetazoa" id="BGLB001834-PB"/>
    </source>
</evidence>